<dbReference type="OrthoDB" id="6095264at2759"/>
<dbReference type="Proteomes" id="UP000694844">
    <property type="component" value="Chromosome 7"/>
</dbReference>
<dbReference type="KEGG" id="cvn:111103919"/>
<organism evidence="1 2">
    <name type="scientific">Crassostrea virginica</name>
    <name type="common">Eastern oyster</name>
    <dbReference type="NCBI Taxonomy" id="6565"/>
    <lineage>
        <taxon>Eukaryota</taxon>
        <taxon>Metazoa</taxon>
        <taxon>Spiralia</taxon>
        <taxon>Lophotrochozoa</taxon>
        <taxon>Mollusca</taxon>
        <taxon>Bivalvia</taxon>
        <taxon>Autobranchia</taxon>
        <taxon>Pteriomorphia</taxon>
        <taxon>Ostreida</taxon>
        <taxon>Ostreoidea</taxon>
        <taxon>Ostreidae</taxon>
        <taxon>Crassostrea</taxon>
    </lineage>
</organism>
<reference evidence="2" key="1">
    <citation type="submission" date="2025-08" db="UniProtKB">
        <authorList>
            <consortium name="RefSeq"/>
        </authorList>
    </citation>
    <scope>IDENTIFICATION</scope>
    <source>
        <tissue evidence="2">Whole sample</tissue>
    </source>
</reference>
<protein>
    <submittedName>
        <fullName evidence="2">Uncharacterized protein LOC111103919</fullName>
    </submittedName>
</protein>
<gene>
    <name evidence="2" type="primary">LOC111103919</name>
</gene>
<accession>A0A8B8ASR1</accession>
<dbReference type="RefSeq" id="XP_022293249.1">
    <property type="nucleotide sequence ID" value="XM_022437541.1"/>
</dbReference>
<evidence type="ECO:0000313" key="2">
    <source>
        <dbReference type="RefSeq" id="XP_022293249.1"/>
    </source>
</evidence>
<sequence>MSFHAYLSIDPCQYTLKIGIDKYGFTLALDQIKSGQNEVFTLAGLIKLIFKMEDLPAEKVYVLTVTLSVCTETTGCEANHTIFSNLMLPKQPCRWDEGFVNSNFSGSAWMSNNGYTTPLSELQSVELMKEMRASQYLLEDPCTQRPVSTRPHKVDGRMTALRMYN</sequence>
<dbReference type="AlphaFoldDB" id="A0A8B8ASR1"/>
<dbReference type="GeneID" id="111103919"/>
<evidence type="ECO:0000313" key="1">
    <source>
        <dbReference type="Proteomes" id="UP000694844"/>
    </source>
</evidence>
<proteinExistence type="predicted"/>
<name>A0A8B8ASR1_CRAVI</name>
<keyword evidence="1" id="KW-1185">Reference proteome</keyword>